<organism evidence="1 2">
    <name type="scientific">Litomosoides sigmodontis</name>
    <name type="common">Filarial nematode worm</name>
    <dbReference type="NCBI Taxonomy" id="42156"/>
    <lineage>
        <taxon>Eukaryota</taxon>
        <taxon>Metazoa</taxon>
        <taxon>Ecdysozoa</taxon>
        <taxon>Nematoda</taxon>
        <taxon>Chromadorea</taxon>
        <taxon>Rhabditida</taxon>
        <taxon>Spirurina</taxon>
        <taxon>Spiruromorpha</taxon>
        <taxon>Filarioidea</taxon>
        <taxon>Onchocercidae</taxon>
        <taxon>Litomosoides</taxon>
    </lineage>
</organism>
<keyword evidence="2" id="KW-1185">Reference proteome</keyword>
<sequence>MNTITIGDLTKFPDNCFKKKSVEDRCIGLKVERNGRSSRVRVVVACEIWNGRTEIFIICVNLLSAFPTVLEQGRRAAQDGVLQLRADSNACQEAPRPLILPSNSFLLLYAGNANRKHRVTSMLLLRCPHVGRIARSTTTDKEMSQNRATGWMDDVSSLRQLHNRNRAPLTFVH</sequence>
<name>A0A3P6TI32_LITSI</name>
<evidence type="ECO:0000313" key="1">
    <source>
        <dbReference type="EMBL" id="VDK87696.1"/>
    </source>
</evidence>
<proteinExistence type="predicted"/>
<dbReference type="AlphaFoldDB" id="A0A3P6TI32"/>
<protein>
    <submittedName>
        <fullName evidence="1">Uncharacterized protein</fullName>
    </submittedName>
</protein>
<gene>
    <name evidence="1" type="ORF">NLS_LOCUS8290</name>
</gene>
<dbReference type="EMBL" id="UYRX01001014">
    <property type="protein sequence ID" value="VDK87696.1"/>
    <property type="molecule type" value="Genomic_DNA"/>
</dbReference>
<evidence type="ECO:0000313" key="2">
    <source>
        <dbReference type="Proteomes" id="UP000277928"/>
    </source>
</evidence>
<reference evidence="1 2" key="1">
    <citation type="submission" date="2018-08" db="EMBL/GenBank/DDBJ databases">
        <authorList>
            <person name="Laetsch R D."/>
            <person name="Stevens L."/>
            <person name="Kumar S."/>
            <person name="Blaxter L. M."/>
        </authorList>
    </citation>
    <scope>NUCLEOTIDE SEQUENCE [LARGE SCALE GENOMIC DNA]</scope>
</reference>
<dbReference type="Proteomes" id="UP000277928">
    <property type="component" value="Unassembled WGS sequence"/>
</dbReference>
<accession>A0A3P6TI32</accession>